<evidence type="ECO:0000313" key="2">
    <source>
        <dbReference type="EMBL" id="RNA12282.1"/>
    </source>
</evidence>
<reference evidence="2 3" key="1">
    <citation type="journal article" date="2018" name="Sci. Rep.">
        <title>Genomic signatures of local adaptation to the degree of environmental predictability in rotifers.</title>
        <authorList>
            <person name="Franch-Gras L."/>
            <person name="Hahn C."/>
            <person name="Garcia-Roger E.M."/>
            <person name="Carmona M.J."/>
            <person name="Serra M."/>
            <person name="Gomez A."/>
        </authorList>
    </citation>
    <scope>NUCLEOTIDE SEQUENCE [LARGE SCALE GENOMIC DNA]</scope>
    <source>
        <strain evidence="2">HYR1</strain>
    </source>
</reference>
<proteinExistence type="predicted"/>
<accession>A0A3M7QLT6</accession>
<protein>
    <submittedName>
        <fullName evidence="2">Uncharacterized protein</fullName>
    </submittedName>
</protein>
<feature type="transmembrane region" description="Helical" evidence="1">
    <location>
        <begin position="14"/>
        <end position="35"/>
    </location>
</feature>
<dbReference type="EMBL" id="REGN01005727">
    <property type="protein sequence ID" value="RNA12282.1"/>
    <property type="molecule type" value="Genomic_DNA"/>
</dbReference>
<name>A0A3M7QLT6_BRAPC</name>
<organism evidence="2 3">
    <name type="scientific">Brachionus plicatilis</name>
    <name type="common">Marine rotifer</name>
    <name type="synonym">Brachionus muelleri</name>
    <dbReference type="NCBI Taxonomy" id="10195"/>
    <lineage>
        <taxon>Eukaryota</taxon>
        <taxon>Metazoa</taxon>
        <taxon>Spiralia</taxon>
        <taxon>Gnathifera</taxon>
        <taxon>Rotifera</taxon>
        <taxon>Eurotatoria</taxon>
        <taxon>Monogononta</taxon>
        <taxon>Pseudotrocha</taxon>
        <taxon>Ploima</taxon>
        <taxon>Brachionidae</taxon>
        <taxon>Brachionus</taxon>
    </lineage>
</organism>
<evidence type="ECO:0000256" key="1">
    <source>
        <dbReference type="SAM" id="Phobius"/>
    </source>
</evidence>
<dbReference type="Proteomes" id="UP000276133">
    <property type="component" value="Unassembled WGS sequence"/>
</dbReference>
<keyword evidence="1" id="KW-0812">Transmembrane</keyword>
<comment type="caution">
    <text evidence="2">The sequence shown here is derived from an EMBL/GenBank/DDBJ whole genome shotgun (WGS) entry which is preliminary data.</text>
</comment>
<evidence type="ECO:0000313" key="3">
    <source>
        <dbReference type="Proteomes" id="UP000276133"/>
    </source>
</evidence>
<keyword evidence="3" id="KW-1185">Reference proteome</keyword>
<keyword evidence="1" id="KW-1133">Transmembrane helix</keyword>
<sequence>MCVFQSVSEAMEKYAIFFFLTNSGFSLLISALILIQYRHIVNHIFFHQNHYYNPSRIRTWVFKLILSKIVDN</sequence>
<dbReference type="AlphaFoldDB" id="A0A3M7QLT6"/>
<gene>
    <name evidence="2" type="ORF">BpHYR1_038614</name>
</gene>
<keyword evidence="1" id="KW-0472">Membrane</keyword>